<name>A0A8S4A757_9EUPU</name>
<dbReference type="PANTHER" id="PTHR19229">
    <property type="entry name" value="ATP-BINDING CASSETTE TRANSPORTER SUBFAMILY A ABCA"/>
    <property type="match status" value="1"/>
</dbReference>
<dbReference type="GO" id="GO:0140359">
    <property type="term" value="F:ABC-type transporter activity"/>
    <property type="evidence" value="ECO:0007669"/>
    <property type="project" value="InterPro"/>
</dbReference>
<dbReference type="EMBL" id="CAJHNH020008531">
    <property type="protein sequence ID" value="CAG5136420.1"/>
    <property type="molecule type" value="Genomic_DNA"/>
</dbReference>
<dbReference type="GO" id="GO:0016020">
    <property type="term" value="C:membrane"/>
    <property type="evidence" value="ECO:0007669"/>
    <property type="project" value="InterPro"/>
</dbReference>
<dbReference type="InterPro" id="IPR027417">
    <property type="entry name" value="P-loop_NTPase"/>
</dbReference>
<keyword evidence="1" id="KW-0813">Transport</keyword>
<dbReference type="PANTHER" id="PTHR19229:SF36">
    <property type="entry name" value="ATP-BINDING CASSETTE SUB-FAMILY A MEMBER 2"/>
    <property type="match status" value="1"/>
</dbReference>
<dbReference type="AlphaFoldDB" id="A0A8S4A757"/>
<gene>
    <name evidence="3" type="ORF">CUNI_LOCUS21978</name>
</gene>
<keyword evidence="2" id="KW-0677">Repeat</keyword>
<reference evidence="3" key="1">
    <citation type="submission" date="2021-04" db="EMBL/GenBank/DDBJ databases">
        <authorList>
            <consortium name="Molecular Ecology Group"/>
        </authorList>
    </citation>
    <scope>NUCLEOTIDE SEQUENCE</scope>
</reference>
<dbReference type="Proteomes" id="UP000678393">
    <property type="component" value="Unassembled WGS sequence"/>
</dbReference>
<dbReference type="OrthoDB" id="77006at2759"/>
<keyword evidence="4" id="KW-1185">Reference proteome</keyword>
<accession>A0A8S4A757</accession>
<evidence type="ECO:0000313" key="4">
    <source>
        <dbReference type="Proteomes" id="UP000678393"/>
    </source>
</evidence>
<protein>
    <submittedName>
        <fullName evidence="3">Uncharacterized protein</fullName>
    </submittedName>
</protein>
<feature type="non-terminal residue" evidence="3">
    <location>
        <position position="51"/>
    </location>
</feature>
<dbReference type="Gene3D" id="3.40.50.300">
    <property type="entry name" value="P-loop containing nucleotide triphosphate hydrolases"/>
    <property type="match status" value="1"/>
</dbReference>
<dbReference type="GO" id="GO:0005319">
    <property type="term" value="F:lipid transporter activity"/>
    <property type="evidence" value="ECO:0007669"/>
    <property type="project" value="TreeGrafter"/>
</dbReference>
<evidence type="ECO:0000256" key="1">
    <source>
        <dbReference type="ARBA" id="ARBA00022448"/>
    </source>
</evidence>
<sequence length="51" mass="5788">FIPPTKGTAIINGYDICENIAGVRKSLSLCPQHNILFDVLTVKEHLWFFAR</sequence>
<organism evidence="3 4">
    <name type="scientific">Candidula unifasciata</name>
    <dbReference type="NCBI Taxonomy" id="100452"/>
    <lineage>
        <taxon>Eukaryota</taxon>
        <taxon>Metazoa</taxon>
        <taxon>Spiralia</taxon>
        <taxon>Lophotrochozoa</taxon>
        <taxon>Mollusca</taxon>
        <taxon>Gastropoda</taxon>
        <taxon>Heterobranchia</taxon>
        <taxon>Euthyneura</taxon>
        <taxon>Panpulmonata</taxon>
        <taxon>Eupulmonata</taxon>
        <taxon>Stylommatophora</taxon>
        <taxon>Helicina</taxon>
        <taxon>Helicoidea</taxon>
        <taxon>Geomitridae</taxon>
        <taxon>Candidula</taxon>
    </lineage>
</organism>
<dbReference type="SUPFAM" id="SSF52540">
    <property type="entry name" value="P-loop containing nucleoside triphosphate hydrolases"/>
    <property type="match status" value="1"/>
</dbReference>
<comment type="caution">
    <text evidence="3">The sequence shown here is derived from an EMBL/GenBank/DDBJ whole genome shotgun (WGS) entry which is preliminary data.</text>
</comment>
<dbReference type="InterPro" id="IPR026082">
    <property type="entry name" value="ABCA"/>
</dbReference>
<proteinExistence type="predicted"/>
<feature type="non-terminal residue" evidence="3">
    <location>
        <position position="1"/>
    </location>
</feature>
<evidence type="ECO:0000313" key="3">
    <source>
        <dbReference type="EMBL" id="CAG5136420.1"/>
    </source>
</evidence>
<evidence type="ECO:0000256" key="2">
    <source>
        <dbReference type="ARBA" id="ARBA00022737"/>
    </source>
</evidence>